<comment type="caution">
    <text evidence="14">The sequence shown here is derived from an EMBL/GenBank/DDBJ whole genome shotgun (WGS) entry which is preliminary data.</text>
</comment>
<keyword evidence="15" id="KW-1185">Reference proteome</keyword>
<dbReference type="Proteomes" id="UP001239994">
    <property type="component" value="Unassembled WGS sequence"/>
</dbReference>
<feature type="domain" description="Sec23/Sec24 trunk" evidence="11">
    <location>
        <begin position="322"/>
        <end position="563"/>
    </location>
</feature>
<dbReference type="GO" id="GO:0030127">
    <property type="term" value="C:COPII vesicle coat"/>
    <property type="evidence" value="ECO:0007669"/>
    <property type="project" value="InterPro"/>
</dbReference>
<dbReference type="Pfam" id="PF08033">
    <property type="entry name" value="Sec23_BS"/>
    <property type="match status" value="1"/>
</dbReference>
<dbReference type="InterPro" id="IPR012990">
    <property type="entry name" value="Beta-sandwich_Sec23_24"/>
</dbReference>
<evidence type="ECO:0000313" key="15">
    <source>
        <dbReference type="Proteomes" id="UP001239994"/>
    </source>
</evidence>
<dbReference type="GO" id="GO:0006886">
    <property type="term" value="P:intracellular protein transport"/>
    <property type="evidence" value="ECO:0007669"/>
    <property type="project" value="InterPro"/>
</dbReference>
<dbReference type="GO" id="GO:0005829">
    <property type="term" value="C:cytosol"/>
    <property type="evidence" value="ECO:0007669"/>
    <property type="project" value="UniProtKB-SubCell"/>
</dbReference>
<protein>
    <submittedName>
        <fullName evidence="14">Uncharacterized protein</fullName>
    </submittedName>
</protein>
<dbReference type="InterPro" id="IPR029006">
    <property type="entry name" value="ADF-H/Gelsolin-like_dom_sf"/>
</dbReference>
<evidence type="ECO:0000256" key="3">
    <source>
        <dbReference type="ARBA" id="ARBA00004514"/>
    </source>
</evidence>
<sequence length="929" mass="101255">SGIGAKRFQLMEIPGYGHQQQPWGVYSTWANVPSPVGCTIGSPTGASPSYPPLHPNTATHSKQAAVGPSEMPATTANLGQVQQKASWDPSQPQCNGVFKPATDVRGSTEMPQQPISPLLASPVSCPKSESRYGLDPQLLPSVVQVMNEDWTQWEGKVFTSGPQSSVPPLSTTPCLLKDRGNATARFVRCTSYSFPAEAQSAQQSHVPLAAIFCPLARLEDGEACVRLDSVLQTHIEISCAVPLCDAAECVKGCGSCGAFMSPVMSWQDCGQRFYCPFCGKLTEVPWQSYQPTNKGQRVDQEKRSELSLGSYEILETQQGETAVLLLAIDVTASAVRSGQLDFICQQLCSLLLSLDGLDLFFMGESADQSDLRVALMTYDSRIHLYNLSPSLSRPHMMIITDTDDLELPVREGLLVPLKDCRQTVENILQQIPLFEAESQGGLSSQNLPVSAGLKILQTAVSPGKLLVFHSSPLAETTNKQSSMGFFTSTKPKSIFQAPDASTSLAKACVNQGCSVQLFVFSQQDVGGAWPGHIPFLTGGKLICYNSLQSEVERERFSGDLRNSMDTEVAYKAQLRVFVSKELRVSGCYGSFLAGPDSCCVAMAALDWHTSLAFEFTHNKSLDESRGVAIQAVLSYSTSAGHRKTRVHTVSLGCSRNLLETFRTSQAETLLGFYCKKMYCMALETPLQCLREELQTEVTELLACYRKHCSTTSVSPGQLVLPQFLKVLPVYVNSLRKSEVLLPGLRSFVHLRLQLRALSVSMDTRSNAMQLYPLILPLVSLPEHAILLGSDVGGSVPPMAQAVRCTASSLRSEGLYLLFSPLELLLWVGSQAPTQALTQLFNTTSFSSLTSGEMSPPHLDNPLSVSLWNLIRFLQSWASITLKLKVVKEGDSCEECLQRLLVEDKSPNGGASYADFLFHLHVNSLRLVVG</sequence>
<evidence type="ECO:0000259" key="13">
    <source>
        <dbReference type="Pfam" id="PF08033"/>
    </source>
</evidence>
<dbReference type="Gene3D" id="1.20.120.730">
    <property type="entry name" value="Sec23/Sec24 helical domain"/>
    <property type="match status" value="1"/>
</dbReference>
<dbReference type="SUPFAM" id="SSF81995">
    <property type="entry name" value="beta-sandwich domain of Sec23/24"/>
    <property type="match status" value="1"/>
</dbReference>
<dbReference type="GO" id="GO:0070971">
    <property type="term" value="C:endoplasmic reticulum exit site"/>
    <property type="evidence" value="ECO:0007669"/>
    <property type="project" value="TreeGrafter"/>
</dbReference>
<dbReference type="InterPro" id="IPR036465">
    <property type="entry name" value="vWFA_dom_sf"/>
</dbReference>
<dbReference type="Pfam" id="PF04815">
    <property type="entry name" value="Sec23_helical"/>
    <property type="match status" value="1"/>
</dbReference>
<dbReference type="SUPFAM" id="SSF82919">
    <property type="entry name" value="Zn-finger domain of Sec23/24"/>
    <property type="match status" value="1"/>
</dbReference>
<evidence type="ECO:0000256" key="7">
    <source>
        <dbReference type="ARBA" id="ARBA00023329"/>
    </source>
</evidence>
<dbReference type="Pfam" id="PF04811">
    <property type="entry name" value="Sec23_trunk"/>
    <property type="match status" value="1"/>
</dbReference>
<dbReference type="InterPro" id="IPR006895">
    <property type="entry name" value="Znf_Sec23_Sec24"/>
</dbReference>
<dbReference type="PANTHER" id="PTHR13803:SF29">
    <property type="entry name" value="PROTEIN TRANSPORT PROTEIN SEC24C"/>
    <property type="match status" value="1"/>
</dbReference>
<gene>
    <name evidence="14" type="ORF">P4O66_012238</name>
</gene>
<dbReference type="InterPro" id="IPR036180">
    <property type="entry name" value="Gelsolin-like_dom_sf"/>
</dbReference>
<dbReference type="InterPro" id="IPR006900">
    <property type="entry name" value="Sec23/24_helical_dom"/>
</dbReference>
<evidence type="ECO:0000256" key="8">
    <source>
        <dbReference type="SAM" id="MobiDB-lite"/>
    </source>
</evidence>
<dbReference type="InterPro" id="IPR036175">
    <property type="entry name" value="Sec23/24_helical_dom_sf"/>
</dbReference>
<evidence type="ECO:0000313" key="14">
    <source>
        <dbReference type="EMBL" id="KAK1792283.1"/>
    </source>
</evidence>
<dbReference type="Gene3D" id="3.40.20.10">
    <property type="entry name" value="Severin"/>
    <property type="match status" value="1"/>
</dbReference>
<dbReference type="EMBL" id="JAROKS010000019">
    <property type="protein sequence ID" value="KAK1792283.1"/>
    <property type="molecule type" value="Genomic_DNA"/>
</dbReference>
<dbReference type="Pfam" id="PF00626">
    <property type="entry name" value="Gelsolin"/>
    <property type="match status" value="1"/>
</dbReference>
<comment type="subcellular location">
    <subcellularLocation>
        <location evidence="3">Cytoplasm</location>
        <location evidence="3">Cytosol</location>
    </subcellularLocation>
    <subcellularLocation>
        <location evidence="1">Cytoplasmic vesicle</location>
        <location evidence="1">COPII-coated vesicle membrane</location>
        <topology evidence="1">Peripheral membrane protein</topology>
        <orientation evidence="1">Cytoplasmic side</orientation>
    </subcellularLocation>
    <subcellularLocation>
        <location evidence="2">Endoplasmic reticulum membrane</location>
        <topology evidence="2">Peripheral membrane protein</topology>
        <orientation evidence="2">Cytoplasmic side</orientation>
    </subcellularLocation>
</comment>
<dbReference type="PANTHER" id="PTHR13803">
    <property type="entry name" value="SEC24-RELATED PROTEIN"/>
    <property type="match status" value="1"/>
</dbReference>
<dbReference type="Gene3D" id="2.60.40.1670">
    <property type="entry name" value="beta-sandwich domain of Sec23/24"/>
    <property type="match status" value="1"/>
</dbReference>
<dbReference type="GO" id="GO:0005789">
    <property type="term" value="C:endoplasmic reticulum membrane"/>
    <property type="evidence" value="ECO:0007669"/>
    <property type="project" value="UniProtKB-SubCell"/>
</dbReference>
<dbReference type="GO" id="GO:0000149">
    <property type="term" value="F:SNARE binding"/>
    <property type="evidence" value="ECO:0007669"/>
    <property type="project" value="TreeGrafter"/>
</dbReference>
<dbReference type="SUPFAM" id="SSF53300">
    <property type="entry name" value="vWA-like"/>
    <property type="match status" value="1"/>
</dbReference>
<evidence type="ECO:0000259" key="11">
    <source>
        <dbReference type="Pfam" id="PF04811"/>
    </source>
</evidence>
<keyword evidence="7" id="KW-0968">Cytoplasmic vesicle</keyword>
<dbReference type="InterPro" id="IPR036174">
    <property type="entry name" value="Znf_Sec23_Sec24_sf"/>
</dbReference>
<proteinExistence type="inferred from homology"/>
<dbReference type="SUPFAM" id="SSF81811">
    <property type="entry name" value="Helical domain of Sec23/24"/>
    <property type="match status" value="1"/>
</dbReference>
<dbReference type="InterPro" id="IPR006896">
    <property type="entry name" value="Sec23/24_trunk_dom"/>
</dbReference>
<feature type="domain" description="Sec23/Sec24 beta-sandwich" evidence="13">
    <location>
        <begin position="569"/>
        <end position="653"/>
    </location>
</feature>
<accession>A0AAD8Z388</accession>
<keyword evidence="6" id="KW-0653">Protein transport</keyword>
<organism evidence="14 15">
    <name type="scientific">Electrophorus voltai</name>
    <dbReference type="NCBI Taxonomy" id="2609070"/>
    <lineage>
        <taxon>Eukaryota</taxon>
        <taxon>Metazoa</taxon>
        <taxon>Chordata</taxon>
        <taxon>Craniata</taxon>
        <taxon>Vertebrata</taxon>
        <taxon>Euteleostomi</taxon>
        <taxon>Actinopterygii</taxon>
        <taxon>Neopterygii</taxon>
        <taxon>Teleostei</taxon>
        <taxon>Ostariophysi</taxon>
        <taxon>Gymnotiformes</taxon>
        <taxon>Gymnotoidei</taxon>
        <taxon>Gymnotidae</taxon>
        <taxon>Electrophorus</taxon>
    </lineage>
</organism>
<dbReference type="GO" id="GO:0008270">
    <property type="term" value="F:zinc ion binding"/>
    <property type="evidence" value="ECO:0007669"/>
    <property type="project" value="InterPro"/>
</dbReference>
<evidence type="ECO:0000256" key="1">
    <source>
        <dbReference type="ARBA" id="ARBA00004299"/>
    </source>
</evidence>
<dbReference type="SUPFAM" id="SSF82754">
    <property type="entry name" value="C-terminal, gelsolin-like domain of Sec23/24"/>
    <property type="match status" value="1"/>
</dbReference>
<evidence type="ECO:0000259" key="9">
    <source>
        <dbReference type="Pfam" id="PF00626"/>
    </source>
</evidence>
<feature type="domain" description="Gelsolin-like" evidence="9">
    <location>
        <begin position="798"/>
        <end position="852"/>
    </location>
</feature>
<evidence type="ECO:0000256" key="4">
    <source>
        <dbReference type="ARBA" id="ARBA00008334"/>
    </source>
</evidence>
<dbReference type="Gene3D" id="2.30.30.380">
    <property type="entry name" value="Zn-finger domain of Sec23/24"/>
    <property type="match status" value="1"/>
</dbReference>
<feature type="non-terminal residue" evidence="14">
    <location>
        <position position="1"/>
    </location>
</feature>
<evidence type="ECO:0000259" key="12">
    <source>
        <dbReference type="Pfam" id="PF04815"/>
    </source>
</evidence>
<feature type="region of interest" description="Disordered" evidence="8">
    <location>
        <begin position="47"/>
        <end position="72"/>
    </location>
</feature>
<dbReference type="InterPro" id="IPR007123">
    <property type="entry name" value="Gelsolin-like_dom"/>
</dbReference>
<name>A0AAD8Z388_9TELE</name>
<feature type="domain" description="Zinc finger Sec23/Sec24-type" evidence="10">
    <location>
        <begin position="253"/>
        <end position="285"/>
    </location>
</feature>
<evidence type="ECO:0000256" key="6">
    <source>
        <dbReference type="ARBA" id="ARBA00022927"/>
    </source>
</evidence>
<evidence type="ECO:0000256" key="5">
    <source>
        <dbReference type="ARBA" id="ARBA00022448"/>
    </source>
</evidence>
<feature type="domain" description="Sec23/Sec24 helical" evidence="12">
    <location>
        <begin position="667"/>
        <end position="764"/>
    </location>
</feature>
<evidence type="ECO:0000256" key="2">
    <source>
        <dbReference type="ARBA" id="ARBA00004397"/>
    </source>
</evidence>
<dbReference type="Gene3D" id="3.40.50.410">
    <property type="entry name" value="von Willebrand factor, type A domain"/>
    <property type="match status" value="1"/>
</dbReference>
<comment type="similarity">
    <text evidence="4">Belongs to the SEC23/SEC24 family. SEC24 subfamily.</text>
</comment>
<evidence type="ECO:0000259" key="10">
    <source>
        <dbReference type="Pfam" id="PF04810"/>
    </source>
</evidence>
<dbReference type="Pfam" id="PF04810">
    <property type="entry name" value="zf-Sec23_Sec24"/>
    <property type="match status" value="1"/>
</dbReference>
<dbReference type="InterPro" id="IPR050550">
    <property type="entry name" value="SEC23_SEC24_subfamily"/>
</dbReference>
<reference evidence="14" key="1">
    <citation type="submission" date="2023-03" db="EMBL/GenBank/DDBJ databases">
        <title>Electrophorus voltai genome.</title>
        <authorList>
            <person name="Bian C."/>
        </authorList>
    </citation>
    <scope>NUCLEOTIDE SEQUENCE</scope>
    <source>
        <strain evidence="14">CB-2022</strain>
        <tissue evidence="14">Muscle</tissue>
    </source>
</reference>
<keyword evidence="5" id="KW-0813">Transport</keyword>
<dbReference type="GO" id="GO:0090110">
    <property type="term" value="P:COPII-coated vesicle cargo loading"/>
    <property type="evidence" value="ECO:0007669"/>
    <property type="project" value="TreeGrafter"/>
</dbReference>
<dbReference type="AlphaFoldDB" id="A0AAD8Z388"/>